<accession>A0ABP8QH13</accession>
<feature type="region of interest" description="Disordered" evidence="1">
    <location>
        <begin position="62"/>
        <end position="85"/>
    </location>
</feature>
<feature type="compositionally biased region" description="Polar residues" evidence="1">
    <location>
        <begin position="73"/>
        <end position="85"/>
    </location>
</feature>
<name>A0ABP8QH13_9BACT</name>
<protein>
    <recommendedName>
        <fullName evidence="4">DUF4235 domain-containing protein</fullName>
    </recommendedName>
</protein>
<comment type="caution">
    <text evidence="2">The sequence shown here is derived from an EMBL/GenBank/DDBJ whole genome shotgun (WGS) entry which is preliminary data.</text>
</comment>
<gene>
    <name evidence="2" type="ORF">GCM10023172_23760</name>
</gene>
<dbReference type="RefSeq" id="WP_208133066.1">
    <property type="nucleotide sequence ID" value="NZ_BAABGQ010000006.1"/>
</dbReference>
<evidence type="ECO:0000313" key="2">
    <source>
        <dbReference type="EMBL" id="GAA4501617.1"/>
    </source>
</evidence>
<sequence>MKKNKKKKAAKKATLLGGAAKSLKKLGKGSVGKLSTTQKVIAGATLGALGVRYLVKKLGKPTTTADTDYASAGASNDTFGTATDE</sequence>
<dbReference type="EMBL" id="BAABGQ010000006">
    <property type="protein sequence ID" value="GAA4501617.1"/>
    <property type="molecule type" value="Genomic_DNA"/>
</dbReference>
<evidence type="ECO:0000256" key="1">
    <source>
        <dbReference type="SAM" id="MobiDB-lite"/>
    </source>
</evidence>
<reference evidence="3" key="1">
    <citation type="journal article" date="2019" name="Int. J. Syst. Evol. Microbiol.">
        <title>The Global Catalogue of Microorganisms (GCM) 10K type strain sequencing project: providing services to taxonomists for standard genome sequencing and annotation.</title>
        <authorList>
            <consortium name="The Broad Institute Genomics Platform"/>
            <consortium name="The Broad Institute Genome Sequencing Center for Infectious Disease"/>
            <person name="Wu L."/>
            <person name="Ma J."/>
        </authorList>
    </citation>
    <scope>NUCLEOTIDE SEQUENCE [LARGE SCALE GENOMIC DNA]</scope>
    <source>
        <strain evidence="3">JCM 17841</strain>
    </source>
</reference>
<evidence type="ECO:0008006" key="4">
    <source>
        <dbReference type="Google" id="ProtNLM"/>
    </source>
</evidence>
<dbReference type="Proteomes" id="UP001501243">
    <property type="component" value="Unassembled WGS sequence"/>
</dbReference>
<proteinExistence type="predicted"/>
<evidence type="ECO:0000313" key="3">
    <source>
        <dbReference type="Proteomes" id="UP001501243"/>
    </source>
</evidence>
<organism evidence="2 3">
    <name type="scientific">Hymenobacter ginsengisoli</name>
    <dbReference type="NCBI Taxonomy" id="1051626"/>
    <lineage>
        <taxon>Bacteria</taxon>
        <taxon>Pseudomonadati</taxon>
        <taxon>Bacteroidota</taxon>
        <taxon>Cytophagia</taxon>
        <taxon>Cytophagales</taxon>
        <taxon>Hymenobacteraceae</taxon>
        <taxon>Hymenobacter</taxon>
    </lineage>
</organism>
<keyword evidence="3" id="KW-1185">Reference proteome</keyword>